<reference evidence="2 3" key="1">
    <citation type="submission" date="2006-10" db="EMBL/GenBank/DDBJ databases">
        <title>The Genome Sequence of Batrachochytrium dendrobatidis JEL423.</title>
        <authorList>
            <consortium name="The Broad Institute Genome Sequencing Platform"/>
            <person name="Birren B."/>
            <person name="Lander E."/>
            <person name="Galagan J."/>
            <person name="Cuomo C."/>
            <person name="Devon K."/>
            <person name="Jaffe D."/>
            <person name="Butler J."/>
            <person name="Alvarez P."/>
            <person name="Gnerre S."/>
            <person name="Grabherr M."/>
            <person name="Kleber M."/>
            <person name="Mauceli E."/>
            <person name="Brockman W."/>
            <person name="Young S."/>
            <person name="LaButti K."/>
            <person name="Sykes S."/>
            <person name="DeCaprio D."/>
            <person name="Crawford M."/>
            <person name="Koehrsen M."/>
            <person name="Engels R."/>
            <person name="Montgomery P."/>
            <person name="Pearson M."/>
            <person name="Howarth C."/>
            <person name="Larson L."/>
            <person name="White J."/>
            <person name="O'Leary S."/>
            <person name="Kodira C."/>
            <person name="Zeng Q."/>
            <person name="Yandava C."/>
            <person name="Alvarado L."/>
            <person name="Longcore J."/>
            <person name="James T."/>
        </authorList>
    </citation>
    <scope>NUCLEOTIDE SEQUENCE [LARGE SCALE GENOMIC DNA]</scope>
    <source>
        <strain evidence="2 3">JEL423</strain>
    </source>
</reference>
<dbReference type="Proteomes" id="UP000077115">
    <property type="component" value="Unassembled WGS sequence"/>
</dbReference>
<dbReference type="eggNOG" id="KOG1947">
    <property type="taxonomic scope" value="Eukaryota"/>
</dbReference>
<dbReference type="InterPro" id="IPR050648">
    <property type="entry name" value="F-box_LRR-repeat"/>
</dbReference>
<dbReference type="PROSITE" id="PS50181">
    <property type="entry name" value="FBOX"/>
    <property type="match status" value="1"/>
</dbReference>
<evidence type="ECO:0000259" key="1">
    <source>
        <dbReference type="PROSITE" id="PS50181"/>
    </source>
</evidence>
<dbReference type="EMBL" id="DS022303">
    <property type="protein sequence ID" value="OAJ39381.1"/>
    <property type="molecule type" value="Genomic_DNA"/>
</dbReference>
<dbReference type="PANTHER" id="PTHR13382">
    <property type="entry name" value="MITOCHONDRIAL ATP SYNTHASE COUPLING FACTOR B"/>
    <property type="match status" value="1"/>
</dbReference>
<dbReference type="VEuPathDB" id="FungiDB:BDEG_23234"/>
<evidence type="ECO:0000313" key="2">
    <source>
        <dbReference type="EMBL" id="OAJ39381.1"/>
    </source>
</evidence>
<dbReference type="InterPro" id="IPR036047">
    <property type="entry name" value="F-box-like_dom_sf"/>
</dbReference>
<dbReference type="GO" id="GO:0005737">
    <property type="term" value="C:cytoplasm"/>
    <property type="evidence" value="ECO:0007669"/>
    <property type="project" value="TreeGrafter"/>
</dbReference>
<dbReference type="SMART" id="SM00256">
    <property type="entry name" value="FBOX"/>
    <property type="match status" value="1"/>
</dbReference>
<dbReference type="SMART" id="SM00367">
    <property type="entry name" value="LRR_CC"/>
    <property type="match status" value="7"/>
</dbReference>
<feature type="domain" description="F-box" evidence="1">
    <location>
        <begin position="105"/>
        <end position="152"/>
    </location>
</feature>
<dbReference type="Gene3D" id="1.20.1280.50">
    <property type="match status" value="1"/>
</dbReference>
<dbReference type="PANTHER" id="PTHR13382:SF75">
    <property type="entry name" value="MIP30824P1"/>
    <property type="match status" value="1"/>
</dbReference>
<dbReference type="InterPro" id="IPR006553">
    <property type="entry name" value="Leu-rich_rpt_Cys-con_subtyp"/>
</dbReference>
<name>A0A177WJ53_BATDL</name>
<dbReference type="InterPro" id="IPR001810">
    <property type="entry name" value="F-box_dom"/>
</dbReference>
<dbReference type="OrthoDB" id="2110601at2759"/>
<dbReference type="Pfam" id="PF12937">
    <property type="entry name" value="F-box-like"/>
    <property type="match status" value="1"/>
</dbReference>
<dbReference type="AlphaFoldDB" id="A0A177WJ53"/>
<dbReference type="SUPFAM" id="SSF81383">
    <property type="entry name" value="F-box domain"/>
    <property type="match status" value="1"/>
</dbReference>
<dbReference type="InterPro" id="IPR032675">
    <property type="entry name" value="LRR_dom_sf"/>
</dbReference>
<sequence length="543" mass="59928">MEDRLTINNSIKTLFKRIASLPAGSTLLSSLYLQTARLLLRVGHKTLALQSISMAVQAADACKWKPSNFNISVDRLLLQATETHKRMHQEPSNLPDTAVSTSMDTAYMLGLPIEVLCMVLKQLLVLDLVRASHVCKRWRRVLMDNPTLWSKLDCSFLASSRSKLRISNQMLEWLARRSRQTLQLLIVPECSRLTATSLAPFRSYRLAGLSTIVLTNNSKISGSTLVDLARSAPNLASLTLDTMRQLDSLSLRILLIRCIHLKELYITNCTAVTSSAFTHLEKMQCSLVKLGLAGCSISDSVIEYLAGFWCQSLIAIDLSRCRLLTRHTLLHLALFKRLESVKIDSLNLSLPKNLSIQDSFLIFAEGCSSLSTLSMRDCPELTSQCILYILQLCDSLSTLHIPGSAQINDQVLLFMIMDGVCDRIVDLNISQCPRLTSSALLPFASKLGHIKRFIASSCPGITDNIVQAVLSASKALEYLDISLCPNVRGSGLHEGIQAYLNNHPSSKSSGLMLNVSSNPQIRVETITYLKNVLGEANVASHIG</sequence>
<dbReference type="SUPFAM" id="SSF52047">
    <property type="entry name" value="RNI-like"/>
    <property type="match status" value="1"/>
</dbReference>
<protein>
    <recommendedName>
        <fullName evidence="1">F-box domain-containing protein</fullName>
    </recommendedName>
</protein>
<dbReference type="Gene3D" id="3.80.10.10">
    <property type="entry name" value="Ribonuclease Inhibitor"/>
    <property type="match status" value="2"/>
</dbReference>
<organism evidence="2 3">
    <name type="scientific">Batrachochytrium dendrobatidis (strain JEL423)</name>
    <dbReference type="NCBI Taxonomy" id="403673"/>
    <lineage>
        <taxon>Eukaryota</taxon>
        <taxon>Fungi</taxon>
        <taxon>Fungi incertae sedis</taxon>
        <taxon>Chytridiomycota</taxon>
        <taxon>Chytridiomycota incertae sedis</taxon>
        <taxon>Chytridiomycetes</taxon>
        <taxon>Rhizophydiales</taxon>
        <taxon>Rhizophydiales incertae sedis</taxon>
        <taxon>Batrachochytrium</taxon>
    </lineage>
</organism>
<accession>A0A177WJ53</accession>
<reference evidence="2 3" key="2">
    <citation type="submission" date="2016-05" db="EMBL/GenBank/DDBJ databases">
        <title>Lineage-specific infection strategies underlie the spectrum of fungal disease in amphibians.</title>
        <authorList>
            <person name="Cuomo C.A."/>
            <person name="Farrer R.A."/>
            <person name="James T."/>
            <person name="Longcore J."/>
            <person name="Birren B."/>
        </authorList>
    </citation>
    <scope>NUCLEOTIDE SEQUENCE [LARGE SCALE GENOMIC DNA]</scope>
    <source>
        <strain evidence="2 3">JEL423</strain>
    </source>
</reference>
<proteinExistence type="predicted"/>
<dbReference type="STRING" id="403673.A0A177WJ53"/>
<evidence type="ECO:0000313" key="3">
    <source>
        <dbReference type="Proteomes" id="UP000077115"/>
    </source>
</evidence>
<gene>
    <name evidence="2" type="ORF">BDEG_23234</name>
</gene>